<keyword evidence="2" id="KW-1185">Reference proteome</keyword>
<dbReference type="EMBL" id="LNZC01000022">
    <property type="protein sequence ID" value="KTD78000.1"/>
    <property type="molecule type" value="Genomic_DNA"/>
</dbReference>
<dbReference type="AlphaFoldDB" id="A0A0W1A9Y8"/>
<reference evidence="1 2" key="1">
    <citation type="submission" date="2015-11" db="EMBL/GenBank/DDBJ databases">
        <title>Genomic analysis of 38 Legionella species identifies large and diverse effector repertoires.</title>
        <authorList>
            <person name="Burstein D."/>
            <person name="Amaro F."/>
            <person name="Zusman T."/>
            <person name="Lifshitz Z."/>
            <person name="Cohen O."/>
            <person name="Gilbert J.A."/>
            <person name="Pupko T."/>
            <person name="Shuman H.A."/>
            <person name="Segal G."/>
        </authorList>
    </citation>
    <scope>NUCLEOTIDE SEQUENCE [LARGE SCALE GENOMIC DNA]</scope>
    <source>
        <strain evidence="1 2">ATCC 49508</strain>
    </source>
</reference>
<proteinExistence type="predicted"/>
<dbReference type="STRING" id="45076.Lwor_1882"/>
<accession>A0A0W1A9Y8</accession>
<dbReference type="RefSeq" id="WP_157063142.1">
    <property type="nucleotide sequence ID" value="NZ_CBCRUR010000015.1"/>
</dbReference>
<protein>
    <submittedName>
        <fullName evidence="1">Uncharacterized protein</fullName>
    </submittedName>
</protein>
<dbReference type="Proteomes" id="UP000054662">
    <property type="component" value="Unassembled WGS sequence"/>
</dbReference>
<comment type="caution">
    <text evidence="1">The sequence shown here is derived from an EMBL/GenBank/DDBJ whole genome shotgun (WGS) entry which is preliminary data.</text>
</comment>
<gene>
    <name evidence="1" type="ORF">Lwor_1882</name>
</gene>
<evidence type="ECO:0000313" key="2">
    <source>
        <dbReference type="Proteomes" id="UP000054662"/>
    </source>
</evidence>
<name>A0A0W1A9Y8_9GAMM</name>
<organism evidence="1 2">
    <name type="scientific">Legionella worsleiensis</name>
    <dbReference type="NCBI Taxonomy" id="45076"/>
    <lineage>
        <taxon>Bacteria</taxon>
        <taxon>Pseudomonadati</taxon>
        <taxon>Pseudomonadota</taxon>
        <taxon>Gammaproteobacteria</taxon>
        <taxon>Legionellales</taxon>
        <taxon>Legionellaceae</taxon>
        <taxon>Legionella</taxon>
    </lineage>
</organism>
<sequence>MSNPSTHDQSLNFEILFDTGIAVDSSLSSCCCSCSASCCCSAATAQCIEESLED</sequence>
<evidence type="ECO:0000313" key="1">
    <source>
        <dbReference type="EMBL" id="KTD78000.1"/>
    </source>
</evidence>
<dbReference type="PATRIC" id="fig|45076.6.peg.2050"/>